<dbReference type="SUPFAM" id="SSF143865">
    <property type="entry name" value="CorA soluble domain-like"/>
    <property type="match status" value="1"/>
</dbReference>
<accession>A0A1M4XPZ9</accession>
<gene>
    <name evidence="12" type="primary">corA</name>
    <name evidence="13" type="ORF">SAMN05444392_105115</name>
</gene>
<keyword evidence="14" id="KW-1185">Reference proteome</keyword>
<evidence type="ECO:0000256" key="11">
    <source>
        <dbReference type="ARBA" id="ARBA00045497"/>
    </source>
</evidence>
<dbReference type="Gene3D" id="1.20.58.340">
    <property type="entry name" value="Magnesium transport protein CorA, transmembrane region"/>
    <property type="match status" value="2"/>
</dbReference>
<dbReference type="GO" id="GO:0015095">
    <property type="term" value="F:magnesium ion transmembrane transporter activity"/>
    <property type="evidence" value="ECO:0007669"/>
    <property type="project" value="UniProtKB-UniRule"/>
</dbReference>
<evidence type="ECO:0000256" key="8">
    <source>
        <dbReference type="ARBA" id="ARBA00023065"/>
    </source>
</evidence>
<dbReference type="PANTHER" id="PTHR46494:SF1">
    <property type="entry name" value="CORA FAMILY METAL ION TRANSPORTER (EUROFUNG)"/>
    <property type="match status" value="1"/>
</dbReference>
<organism evidence="13 14">
    <name type="scientific">Seinonella peptonophila</name>
    <dbReference type="NCBI Taxonomy" id="112248"/>
    <lineage>
        <taxon>Bacteria</taxon>
        <taxon>Bacillati</taxon>
        <taxon>Bacillota</taxon>
        <taxon>Bacilli</taxon>
        <taxon>Bacillales</taxon>
        <taxon>Thermoactinomycetaceae</taxon>
        <taxon>Seinonella</taxon>
    </lineage>
</organism>
<evidence type="ECO:0000256" key="12">
    <source>
        <dbReference type="RuleBase" id="RU362010"/>
    </source>
</evidence>
<keyword evidence="8 12" id="KW-0406">Ion transport</keyword>
<keyword evidence="7 12" id="KW-1133">Transmembrane helix</keyword>
<dbReference type="SUPFAM" id="SSF144083">
    <property type="entry name" value="Magnesium transport protein CorA, transmembrane region"/>
    <property type="match status" value="1"/>
</dbReference>
<comment type="subcellular location">
    <subcellularLocation>
        <location evidence="1">Cell membrane</location>
        <topology evidence="1">Multi-pass membrane protein</topology>
    </subcellularLocation>
    <subcellularLocation>
        <location evidence="12">Membrane</location>
        <topology evidence="12">Multi-pass membrane protein</topology>
    </subcellularLocation>
</comment>
<dbReference type="AlphaFoldDB" id="A0A1M4XPZ9"/>
<reference evidence="13 14" key="1">
    <citation type="submission" date="2016-11" db="EMBL/GenBank/DDBJ databases">
        <authorList>
            <person name="Jaros S."/>
            <person name="Januszkiewicz K."/>
            <person name="Wedrychowicz H."/>
        </authorList>
    </citation>
    <scope>NUCLEOTIDE SEQUENCE [LARGE SCALE GENOMIC DNA]</scope>
    <source>
        <strain evidence="13 14">DSM 44666</strain>
    </source>
</reference>
<dbReference type="InterPro" id="IPR045861">
    <property type="entry name" value="CorA_cytoplasmic_dom"/>
</dbReference>
<evidence type="ECO:0000256" key="3">
    <source>
        <dbReference type="ARBA" id="ARBA00022448"/>
    </source>
</evidence>
<dbReference type="GO" id="GO:0015087">
    <property type="term" value="F:cobalt ion transmembrane transporter activity"/>
    <property type="evidence" value="ECO:0007669"/>
    <property type="project" value="UniProtKB-UniRule"/>
</dbReference>
<evidence type="ECO:0000313" key="14">
    <source>
        <dbReference type="Proteomes" id="UP000184476"/>
    </source>
</evidence>
<dbReference type="FunFam" id="1.20.58.340:FF:000004">
    <property type="entry name" value="Magnesium transport protein CorA"/>
    <property type="match status" value="1"/>
</dbReference>
<dbReference type="CDD" id="cd12831">
    <property type="entry name" value="TmCorA-like_u2"/>
    <property type="match status" value="1"/>
</dbReference>
<keyword evidence="5 12" id="KW-0812">Transmembrane</keyword>
<dbReference type="RefSeq" id="WP_073154733.1">
    <property type="nucleotide sequence ID" value="NZ_FQVL01000005.1"/>
</dbReference>
<evidence type="ECO:0000256" key="7">
    <source>
        <dbReference type="ARBA" id="ARBA00022989"/>
    </source>
</evidence>
<dbReference type="InterPro" id="IPR004488">
    <property type="entry name" value="Mg/Co-transport_prot_CorA"/>
</dbReference>
<evidence type="ECO:0000256" key="1">
    <source>
        <dbReference type="ARBA" id="ARBA00004651"/>
    </source>
</evidence>
<feature type="transmembrane region" description="Helical" evidence="12">
    <location>
        <begin position="291"/>
        <end position="311"/>
    </location>
</feature>
<dbReference type="OrthoDB" id="9803416at2"/>
<dbReference type="Pfam" id="PF01544">
    <property type="entry name" value="CorA"/>
    <property type="match status" value="1"/>
</dbReference>
<keyword evidence="3 12" id="KW-0813">Transport</keyword>
<evidence type="ECO:0000256" key="10">
    <source>
        <dbReference type="ARBA" id="ARBA00034269"/>
    </source>
</evidence>
<protein>
    <recommendedName>
        <fullName evidence="12">Magnesium transport protein CorA</fullName>
    </recommendedName>
</protein>
<dbReference type="EMBL" id="FQVL01000005">
    <property type="protein sequence ID" value="SHE95510.1"/>
    <property type="molecule type" value="Genomic_DNA"/>
</dbReference>
<comment type="function">
    <text evidence="11">Mediates influx of magnesium ions. Alternates between open and closed states. Activated by low cytoplasmic Mg(2+) levels. Inactive when cytoplasmic Mg(2+) levels are high.</text>
</comment>
<proteinExistence type="inferred from homology"/>
<dbReference type="InterPro" id="IPR002523">
    <property type="entry name" value="MgTranspt_CorA/ZnTranspt_ZntB"/>
</dbReference>
<comment type="similarity">
    <text evidence="2 12">Belongs to the CorA metal ion transporter (MIT) (TC 1.A.35) family.</text>
</comment>
<name>A0A1M4XPZ9_9BACL</name>
<keyword evidence="4 12" id="KW-1003">Cell membrane</keyword>
<keyword evidence="9 12" id="KW-0472">Membrane</keyword>
<sequence length="320" mass="38391">MIRIMAMDETGELHYPKQIDDLLQKTWNWYWVDFSTPTPDEAQELERFSFHPLAVKDCYYYTQKPKLDYYDDYQFFVLQAMNQTNYQAEEVDLFISPTFVLTFHYDPRPEIDIIWERLCVNEEGIRNRGTHGITYKIIDKLVDNYFPVAQNMEDQLTEFEAHILNQRGTSHHFMREIFRIRGHLLDLRMAIWPMRDLLYRTLNSHRMLLSAEERFYYSDIHDHLIKLAGMIESSGALANDIRDHYLSVNSHRMNLHMMTLTIITVIFMPLTFIAGIYGMNFKYMPELEWKYGYFAVLLIMLVIGLILFYNFKRKGWFNSD</sequence>
<dbReference type="Gene3D" id="3.30.460.20">
    <property type="entry name" value="CorA soluble domain-like"/>
    <property type="match status" value="1"/>
</dbReference>
<dbReference type="STRING" id="112248.SAMN05444392_105115"/>
<evidence type="ECO:0000256" key="9">
    <source>
        <dbReference type="ARBA" id="ARBA00023136"/>
    </source>
</evidence>
<evidence type="ECO:0000313" key="13">
    <source>
        <dbReference type="EMBL" id="SHE95510.1"/>
    </source>
</evidence>
<evidence type="ECO:0000256" key="6">
    <source>
        <dbReference type="ARBA" id="ARBA00022842"/>
    </source>
</evidence>
<dbReference type="GO" id="GO:0000287">
    <property type="term" value="F:magnesium ion binding"/>
    <property type="evidence" value="ECO:0007669"/>
    <property type="project" value="TreeGrafter"/>
</dbReference>
<dbReference type="NCBIfam" id="TIGR00383">
    <property type="entry name" value="corA"/>
    <property type="match status" value="1"/>
</dbReference>
<evidence type="ECO:0000256" key="5">
    <source>
        <dbReference type="ARBA" id="ARBA00022692"/>
    </source>
</evidence>
<keyword evidence="6 12" id="KW-0460">Magnesium</keyword>
<dbReference type="PANTHER" id="PTHR46494">
    <property type="entry name" value="CORA FAMILY METAL ION TRANSPORTER (EUROFUNG)"/>
    <property type="match status" value="1"/>
</dbReference>
<evidence type="ECO:0000256" key="2">
    <source>
        <dbReference type="ARBA" id="ARBA00009765"/>
    </source>
</evidence>
<evidence type="ECO:0000256" key="4">
    <source>
        <dbReference type="ARBA" id="ARBA00022475"/>
    </source>
</evidence>
<feature type="transmembrane region" description="Helical" evidence="12">
    <location>
        <begin position="257"/>
        <end position="279"/>
    </location>
</feature>
<dbReference type="GO" id="GO:0050897">
    <property type="term" value="F:cobalt ion binding"/>
    <property type="evidence" value="ECO:0007669"/>
    <property type="project" value="TreeGrafter"/>
</dbReference>
<dbReference type="GO" id="GO:0005886">
    <property type="term" value="C:plasma membrane"/>
    <property type="evidence" value="ECO:0007669"/>
    <property type="project" value="UniProtKB-SubCell"/>
</dbReference>
<dbReference type="InterPro" id="IPR045863">
    <property type="entry name" value="CorA_TM1_TM2"/>
</dbReference>
<comment type="catalytic activity">
    <reaction evidence="10">
        <text>Mg(2+)(in) = Mg(2+)(out)</text>
        <dbReference type="Rhea" id="RHEA:29827"/>
        <dbReference type="ChEBI" id="CHEBI:18420"/>
    </reaction>
</comment>
<dbReference type="Proteomes" id="UP000184476">
    <property type="component" value="Unassembled WGS sequence"/>
</dbReference>